<dbReference type="Proteomes" id="UP000462501">
    <property type="component" value="Unassembled WGS sequence"/>
</dbReference>
<evidence type="ECO:0000313" key="2">
    <source>
        <dbReference type="Proteomes" id="UP000462501"/>
    </source>
</evidence>
<accession>A0A845SWN1</accession>
<proteinExistence type="predicted"/>
<dbReference type="Pfam" id="PF19952">
    <property type="entry name" value="DUF6414"/>
    <property type="match status" value="1"/>
</dbReference>
<dbReference type="AlphaFoldDB" id="A0A845SWN1"/>
<name>A0A845SWN1_9FIRM</name>
<dbReference type="InterPro" id="IPR045633">
    <property type="entry name" value="DUF6414"/>
</dbReference>
<sequence length="301" mass="33602">MKKMSLKDQLIIPVYLNEKTVLDMLAIIEDGFSMVSEVSSSNQNSSTTDLKLGGGLSTKAILDKLLKIQIDTNFEKEKSNNTTAETKSEKVHTNVSLLSKFRSELINNQLLSCTAESDLDISKIKTGDFIELEGELQKNPMIDLMEKFIDVFRMSDIFAEKPTLGNKKATSNQKSSDNAVVKQMKSFLDELTHSGTVDFILENPKGTLVLSTQEQYLANDNISEIIGGRFKILGKVIKICKTSEESINLLRKTSLYLLDKKSLDEFLQLFNADELKQFNLPNIKFEISGPSAIVIPVAIYA</sequence>
<comment type="caution">
    <text evidence="1">The sequence shown here is derived from an EMBL/GenBank/DDBJ whole genome shotgun (WGS) entry which is preliminary data.</text>
</comment>
<gene>
    <name evidence="1" type="ORF">FMM72_03595</name>
</gene>
<organism evidence="1 2">
    <name type="scientific">Anaerotruncus colihominis</name>
    <dbReference type="NCBI Taxonomy" id="169435"/>
    <lineage>
        <taxon>Bacteria</taxon>
        <taxon>Bacillati</taxon>
        <taxon>Bacillota</taxon>
        <taxon>Clostridia</taxon>
        <taxon>Eubacteriales</taxon>
        <taxon>Oscillospiraceae</taxon>
        <taxon>Anaerotruncus</taxon>
    </lineage>
</organism>
<dbReference type="EMBL" id="VIQT01000008">
    <property type="protein sequence ID" value="NDO38337.1"/>
    <property type="molecule type" value="Genomic_DNA"/>
</dbReference>
<reference evidence="1 2" key="1">
    <citation type="submission" date="2019-06" db="EMBL/GenBank/DDBJ databases">
        <title>Draft genome sequences of 15 bacterial species constituting the stable defined intestinal microbiota of the GM15 gnotobiotic mouse model.</title>
        <authorList>
            <person name="Elie C."/>
            <person name="Mathieu A."/>
            <person name="Saliou A."/>
            <person name="Darnaud M."/>
            <person name="Leulier F."/>
            <person name="Tamellini A."/>
        </authorList>
    </citation>
    <scope>NUCLEOTIDE SEQUENCE [LARGE SCALE GENOMIC DNA]</scope>
    <source>
        <strain evidence="1 2">JM4-15</strain>
    </source>
</reference>
<protein>
    <submittedName>
        <fullName evidence="1">Uncharacterized protein</fullName>
    </submittedName>
</protein>
<evidence type="ECO:0000313" key="1">
    <source>
        <dbReference type="EMBL" id="NDO38337.1"/>
    </source>
</evidence>
<dbReference type="RefSeq" id="WP_162220623.1">
    <property type="nucleotide sequence ID" value="NZ_JANJZM010000008.1"/>
</dbReference>